<dbReference type="RefSeq" id="WP_232680789.1">
    <property type="nucleotide sequence ID" value="NZ_CP150845.1"/>
</dbReference>
<sequence length="284" mass="33283">MISIIICSRSTQIDPIFFNNITETVDSAYELIIIDNSENKHSIFEAYNLGIKKSKGTYLCFIHDDIRFHTKGWGKAVISIFQSDAEIGLIGIAGTKVKGKMISGWWDCPEEYRVMNIMQHLNSGKTEHWNMGWRDNSVEEVVAVDGVFMAMPKKEKISFSEKFKGFHNYDLDISFKVKKCGKKIVVTNQILLEHFSEGQVDANWVKSTLKIHNYYNKILPLTVENNLSKDELESIDFENLKKMIYLAFTYKRPYLAFRIWFKFFLKHPKNKFHNYFLREFIKLI</sequence>
<dbReference type="Gene3D" id="3.90.550.10">
    <property type="entry name" value="Spore Coat Polysaccharide Biosynthesis Protein SpsA, Chain A"/>
    <property type="match status" value="1"/>
</dbReference>
<dbReference type="InterPro" id="IPR059123">
    <property type="entry name" value="StrF_dom"/>
</dbReference>
<evidence type="ECO:0000313" key="3">
    <source>
        <dbReference type="Proteomes" id="UP001623852"/>
    </source>
</evidence>
<dbReference type="SUPFAM" id="SSF53448">
    <property type="entry name" value="Nucleotide-diphospho-sugar transferases"/>
    <property type="match status" value="1"/>
</dbReference>
<evidence type="ECO:0000313" key="2">
    <source>
        <dbReference type="EMBL" id="WYZ20172.1"/>
    </source>
</evidence>
<proteinExistence type="predicted"/>
<dbReference type="Proteomes" id="UP001623852">
    <property type="component" value="Chromosome"/>
</dbReference>
<dbReference type="Pfam" id="PF13712">
    <property type="entry name" value="Glyco_tranf_2_5"/>
    <property type="match status" value="1"/>
</dbReference>
<organism evidence="2 3">
    <name type="scientific">Flavobacterium soyae</name>
    <dbReference type="NCBI Taxonomy" id="2903098"/>
    <lineage>
        <taxon>Bacteria</taxon>
        <taxon>Pseudomonadati</taxon>
        <taxon>Bacteroidota</taxon>
        <taxon>Flavobacteriia</taxon>
        <taxon>Flavobacteriales</taxon>
        <taxon>Flavobacteriaceae</taxon>
        <taxon>Flavobacterium</taxon>
    </lineage>
</organism>
<name>A0ABZ2UF62_9FLAO</name>
<dbReference type="EMBL" id="CP150845">
    <property type="protein sequence ID" value="WYZ20172.1"/>
    <property type="molecule type" value="Genomic_DNA"/>
</dbReference>
<keyword evidence="3" id="KW-1185">Reference proteome</keyword>
<reference evidence="2 3" key="1">
    <citation type="submission" date="2024-03" db="EMBL/GenBank/DDBJ databases">
        <title>Flavobacterium soyae.</title>
        <authorList>
            <person name="Zheng W."/>
        </authorList>
    </citation>
    <scope>NUCLEOTIDE SEQUENCE [LARGE SCALE GENOMIC DNA]</scope>
    <source>
        <strain evidence="2 3">55</strain>
    </source>
</reference>
<protein>
    <submittedName>
        <fullName evidence="2">Glycosyltransferase</fullName>
    </submittedName>
</protein>
<evidence type="ECO:0000259" key="1">
    <source>
        <dbReference type="Pfam" id="PF13712"/>
    </source>
</evidence>
<feature type="domain" description="Streptomycin biosynthesis protein StrF" evidence="1">
    <location>
        <begin position="18"/>
        <end position="204"/>
    </location>
</feature>
<gene>
    <name evidence="2" type="ORF">AABD74_01630</name>
</gene>
<dbReference type="InterPro" id="IPR029044">
    <property type="entry name" value="Nucleotide-diphossugar_trans"/>
</dbReference>
<accession>A0ABZ2UF62</accession>